<accession>A0A4S9F9Y6</accession>
<evidence type="ECO:0000313" key="3">
    <source>
        <dbReference type="Proteomes" id="UP000308953"/>
    </source>
</evidence>
<proteinExistence type="predicted"/>
<dbReference type="GO" id="GO:0033615">
    <property type="term" value="P:mitochondrial proton-transporting ATP synthase complex assembly"/>
    <property type="evidence" value="ECO:0007669"/>
    <property type="project" value="InterPro"/>
</dbReference>
<dbReference type="InterPro" id="IPR039196">
    <property type="entry name" value="Fmc1"/>
</dbReference>
<evidence type="ECO:0000313" key="2">
    <source>
        <dbReference type="EMBL" id="THX43577.1"/>
    </source>
</evidence>
<gene>
    <name evidence="2" type="ORF">D6D10_01064</name>
</gene>
<protein>
    <submittedName>
        <fullName evidence="2">Uncharacterized protein</fullName>
    </submittedName>
</protein>
<dbReference type="Pfam" id="PF13233">
    <property type="entry name" value="Complex1_LYR_2"/>
    <property type="match status" value="1"/>
</dbReference>
<dbReference type="AlphaFoldDB" id="A0A4S9F9Y6"/>
<feature type="compositionally biased region" description="Basic residues" evidence="1">
    <location>
        <begin position="28"/>
        <end position="38"/>
    </location>
</feature>
<reference evidence="2 3" key="1">
    <citation type="submission" date="2018-10" db="EMBL/GenBank/DDBJ databases">
        <title>Fifty Aureobasidium pullulans genomes reveal a recombining polyextremotolerant generalist.</title>
        <authorList>
            <person name="Gostincar C."/>
            <person name="Turk M."/>
            <person name="Zajc J."/>
            <person name="Gunde-Cimerman N."/>
        </authorList>
    </citation>
    <scope>NUCLEOTIDE SEQUENCE [LARGE SCALE GENOMIC DNA]</scope>
    <source>
        <strain evidence="2 3">EXF-9785</strain>
    </source>
</reference>
<feature type="region of interest" description="Disordered" evidence="1">
    <location>
        <begin position="91"/>
        <end position="114"/>
    </location>
</feature>
<dbReference type="PANTHER" id="PTHR28015:SF1">
    <property type="entry name" value="ATP SYNTHASE ASSEMBLY FACTOR FMC1, MITOCHONDRIAL"/>
    <property type="match status" value="1"/>
</dbReference>
<comment type="caution">
    <text evidence="2">The sequence shown here is derived from an EMBL/GenBank/DDBJ whole genome shotgun (WGS) entry which is preliminary data.</text>
</comment>
<sequence length="189" mass="20975">MNPAIKLEITLVASKQLSDRSIATPPHKSNRPLRRAHTNHNPPKDHDTNTMSTPTPTTLRSLYRSLLRELPPRTSATPSPLSTHLRQTFASTPATTPLSPITKASLSDSQSTPSQIASSYGLDGIGATKTLRQKVDEAEQLAIYLKAQRMYVTLVERYNPGMNMNEEERVRLTARRVGMDLPVDYVKGE</sequence>
<evidence type="ECO:0000256" key="1">
    <source>
        <dbReference type="SAM" id="MobiDB-lite"/>
    </source>
</evidence>
<organism evidence="2 3">
    <name type="scientific">Aureobasidium pullulans</name>
    <name type="common">Black yeast</name>
    <name type="synonym">Pullularia pullulans</name>
    <dbReference type="NCBI Taxonomy" id="5580"/>
    <lineage>
        <taxon>Eukaryota</taxon>
        <taxon>Fungi</taxon>
        <taxon>Dikarya</taxon>
        <taxon>Ascomycota</taxon>
        <taxon>Pezizomycotina</taxon>
        <taxon>Dothideomycetes</taxon>
        <taxon>Dothideomycetidae</taxon>
        <taxon>Dothideales</taxon>
        <taxon>Saccotheciaceae</taxon>
        <taxon>Aureobasidium</taxon>
    </lineage>
</organism>
<dbReference type="EMBL" id="QZAV01000010">
    <property type="protein sequence ID" value="THX43577.1"/>
    <property type="molecule type" value="Genomic_DNA"/>
</dbReference>
<feature type="region of interest" description="Disordered" evidence="1">
    <location>
        <begin position="18"/>
        <end position="57"/>
    </location>
</feature>
<name>A0A4S9F9Y6_AURPU</name>
<dbReference type="PANTHER" id="PTHR28015">
    <property type="entry name" value="ATP SYNTHASE ASSEMBLY FACTOR FMC1, MITOCHONDRIAL"/>
    <property type="match status" value="1"/>
</dbReference>
<dbReference type="GO" id="GO:0005759">
    <property type="term" value="C:mitochondrial matrix"/>
    <property type="evidence" value="ECO:0007669"/>
    <property type="project" value="TreeGrafter"/>
</dbReference>
<dbReference type="Proteomes" id="UP000308953">
    <property type="component" value="Unassembled WGS sequence"/>
</dbReference>